<dbReference type="Gene3D" id="1.10.1900.20">
    <property type="entry name" value="Ribosomal protein L20"/>
    <property type="match status" value="1"/>
</dbReference>
<dbReference type="InterPro" id="IPR035566">
    <property type="entry name" value="Ribosomal_protein_bL20_C"/>
</dbReference>
<comment type="similarity">
    <text evidence="1 5 6">Belongs to the bacterial ribosomal protein bL20 family.</text>
</comment>
<dbReference type="FunFam" id="1.10.1900.20:FF:000001">
    <property type="entry name" value="50S ribosomal protein L20"/>
    <property type="match status" value="1"/>
</dbReference>
<evidence type="ECO:0000313" key="7">
    <source>
        <dbReference type="EMBL" id="OYV03402.1"/>
    </source>
</evidence>
<dbReference type="GO" id="GO:1990904">
    <property type="term" value="C:ribonucleoprotein complex"/>
    <property type="evidence" value="ECO:0007669"/>
    <property type="project" value="UniProtKB-KW"/>
</dbReference>
<evidence type="ECO:0000256" key="1">
    <source>
        <dbReference type="ARBA" id="ARBA00007698"/>
    </source>
</evidence>
<protein>
    <recommendedName>
        <fullName evidence="4 5">Large ribosomal subunit protein bL20</fullName>
    </recommendedName>
</protein>
<dbReference type="InterPro" id="IPR005813">
    <property type="entry name" value="Ribosomal_bL20"/>
</dbReference>
<dbReference type="GO" id="GO:0005840">
    <property type="term" value="C:ribosome"/>
    <property type="evidence" value="ECO:0007669"/>
    <property type="project" value="UniProtKB-KW"/>
</dbReference>
<evidence type="ECO:0000256" key="4">
    <source>
        <dbReference type="ARBA" id="ARBA00035172"/>
    </source>
</evidence>
<dbReference type="Proteomes" id="UP000216312">
    <property type="component" value="Unassembled WGS sequence"/>
</dbReference>
<keyword evidence="2 5" id="KW-0689">Ribosomal protein</keyword>
<dbReference type="PRINTS" id="PR00062">
    <property type="entry name" value="RIBOSOMALL20"/>
</dbReference>
<keyword evidence="3 5" id="KW-0687">Ribonucleoprotein</keyword>
<dbReference type="HAMAP" id="MF_00382">
    <property type="entry name" value="Ribosomal_bL20"/>
    <property type="match status" value="1"/>
</dbReference>
<name>A0A257LVF2_UNCW3</name>
<dbReference type="GO" id="GO:0006412">
    <property type="term" value="P:translation"/>
    <property type="evidence" value="ECO:0007669"/>
    <property type="project" value="InterPro"/>
</dbReference>
<sequence>MPRAKSSPKTRKKKWMKLAKGYVGGRGHLYRVAKNAAMKALMYSYIHRRQKKRDMRRLQIVKINAACRQHGITYSQLIHKLKEKGIDLNRKVLAELAENQPDAFRALVEEVVS</sequence>
<dbReference type="AlphaFoldDB" id="A0A257LVF2"/>
<proteinExistence type="inferred from homology"/>
<dbReference type="GO" id="GO:0019843">
    <property type="term" value="F:rRNA binding"/>
    <property type="evidence" value="ECO:0007669"/>
    <property type="project" value="UniProtKB-UniRule"/>
</dbReference>
<evidence type="ECO:0000313" key="8">
    <source>
        <dbReference type="Proteomes" id="UP000216312"/>
    </source>
</evidence>
<dbReference type="CDD" id="cd07026">
    <property type="entry name" value="Ribosomal_L20"/>
    <property type="match status" value="1"/>
</dbReference>
<dbReference type="NCBIfam" id="TIGR01032">
    <property type="entry name" value="rplT_bact"/>
    <property type="match status" value="1"/>
</dbReference>
<dbReference type="GO" id="GO:0003735">
    <property type="term" value="F:structural constituent of ribosome"/>
    <property type="evidence" value="ECO:0007669"/>
    <property type="project" value="InterPro"/>
</dbReference>
<dbReference type="GO" id="GO:0000027">
    <property type="term" value="P:ribosomal large subunit assembly"/>
    <property type="evidence" value="ECO:0007669"/>
    <property type="project" value="UniProtKB-UniRule"/>
</dbReference>
<gene>
    <name evidence="5" type="primary">rplT</name>
    <name evidence="7" type="ORF">CGW93_01130</name>
</gene>
<dbReference type="Gene3D" id="6.10.160.10">
    <property type="match status" value="1"/>
</dbReference>
<evidence type="ECO:0000256" key="6">
    <source>
        <dbReference type="RuleBase" id="RU000560"/>
    </source>
</evidence>
<keyword evidence="5 6" id="KW-0694">RNA-binding</keyword>
<comment type="caution">
    <text evidence="7">The sequence shown here is derived from an EMBL/GenBank/DDBJ whole genome shotgun (WGS) entry which is preliminary data.</text>
</comment>
<comment type="function">
    <text evidence="5 6">Binds directly to 23S ribosomal RNA and is necessary for the in vitro assembly process of the 50S ribosomal subunit. It is not involved in the protein synthesizing functions of that subunit.</text>
</comment>
<organism evidence="7 8">
    <name type="scientific">candidate division WOR-3 bacterium 4484_18</name>
    <dbReference type="NCBI Taxonomy" id="2020626"/>
    <lineage>
        <taxon>Bacteria</taxon>
        <taxon>Bacteria division WOR-3</taxon>
    </lineage>
</organism>
<dbReference type="Pfam" id="PF00453">
    <property type="entry name" value="Ribosomal_L20"/>
    <property type="match status" value="1"/>
</dbReference>
<accession>A0A257LVF2</accession>
<dbReference type="EMBL" id="NMUJ01000007">
    <property type="protein sequence ID" value="OYV03402.1"/>
    <property type="molecule type" value="Genomic_DNA"/>
</dbReference>
<evidence type="ECO:0000256" key="5">
    <source>
        <dbReference type="HAMAP-Rule" id="MF_00382"/>
    </source>
</evidence>
<dbReference type="PANTHER" id="PTHR10986">
    <property type="entry name" value="39S RIBOSOMAL PROTEIN L20"/>
    <property type="match status" value="1"/>
</dbReference>
<keyword evidence="5 6" id="KW-0699">rRNA-binding</keyword>
<evidence type="ECO:0000256" key="2">
    <source>
        <dbReference type="ARBA" id="ARBA00022980"/>
    </source>
</evidence>
<dbReference type="SUPFAM" id="SSF74731">
    <property type="entry name" value="Ribosomal protein L20"/>
    <property type="match status" value="1"/>
</dbReference>
<evidence type="ECO:0000256" key="3">
    <source>
        <dbReference type="ARBA" id="ARBA00023274"/>
    </source>
</evidence>
<reference evidence="8" key="1">
    <citation type="submission" date="2017-07" db="EMBL/GenBank/DDBJ databases">
        <title>Novel pathways for hydrocarbon cycling and metabolic interdependencies in hydrothermal sediment communities.</title>
        <authorList>
            <person name="Dombrowski N."/>
            <person name="Seitz K."/>
            <person name="Teske A."/>
            <person name="Baker B."/>
        </authorList>
    </citation>
    <scope>NUCLEOTIDE SEQUENCE [LARGE SCALE GENOMIC DNA]</scope>
</reference>